<protein>
    <submittedName>
        <fullName evidence="1">Uncharacterized protein</fullName>
    </submittedName>
</protein>
<gene>
    <name evidence="1" type="ORF">DERF_003341</name>
</gene>
<proteinExistence type="predicted"/>
<evidence type="ECO:0000313" key="2">
    <source>
        <dbReference type="Proteomes" id="UP000790347"/>
    </source>
</evidence>
<name>A0A922IDD6_DERFA</name>
<reference evidence="1" key="1">
    <citation type="submission" date="2013-05" db="EMBL/GenBank/DDBJ databases">
        <authorList>
            <person name="Yim A.K.Y."/>
            <person name="Chan T.F."/>
            <person name="Ji K.M."/>
            <person name="Liu X.Y."/>
            <person name="Zhou J.W."/>
            <person name="Li R.Q."/>
            <person name="Yang K.Y."/>
            <person name="Li J."/>
            <person name="Li M."/>
            <person name="Law P.T.W."/>
            <person name="Wu Y.L."/>
            <person name="Cai Z.L."/>
            <person name="Qin H."/>
            <person name="Bao Y."/>
            <person name="Leung R.K.K."/>
            <person name="Ng P.K.S."/>
            <person name="Zou J."/>
            <person name="Zhong X.J."/>
            <person name="Ran P.X."/>
            <person name="Zhong N.S."/>
            <person name="Liu Z.G."/>
            <person name="Tsui S.K.W."/>
        </authorList>
    </citation>
    <scope>NUCLEOTIDE SEQUENCE</scope>
    <source>
        <strain evidence="1">Derf</strain>
        <tissue evidence="1">Whole organism</tissue>
    </source>
</reference>
<dbReference type="Proteomes" id="UP000790347">
    <property type="component" value="Unassembled WGS sequence"/>
</dbReference>
<reference evidence="1" key="2">
    <citation type="journal article" date="2022" name="Res Sq">
        <title>Comparative Genomics Reveals Insights into the Divergent Evolution of Astigmatic Mites and Household Pest Adaptations.</title>
        <authorList>
            <person name="Xiong Q."/>
            <person name="Wan A.T.-Y."/>
            <person name="Liu X.-Y."/>
            <person name="Fung C.S.-H."/>
            <person name="Xiao X."/>
            <person name="Malainual N."/>
            <person name="Hou J."/>
            <person name="Wang L."/>
            <person name="Wang M."/>
            <person name="Yang K."/>
            <person name="Cui Y."/>
            <person name="Leung E."/>
            <person name="Nong W."/>
            <person name="Shin S.-K."/>
            <person name="Au S."/>
            <person name="Jeong K.Y."/>
            <person name="Chew F.T."/>
            <person name="Hui J."/>
            <person name="Leung T.F."/>
            <person name="Tungtrongchitr A."/>
            <person name="Zhong N."/>
            <person name="Liu Z."/>
            <person name="Tsui S."/>
        </authorList>
    </citation>
    <scope>NUCLEOTIDE SEQUENCE</scope>
    <source>
        <strain evidence="1">Derf</strain>
        <tissue evidence="1">Whole organism</tissue>
    </source>
</reference>
<organism evidence="1 2">
    <name type="scientific">Dermatophagoides farinae</name>
    <name type="common">American house dust mite</name>
    <dbReference type="NCBI Taxonomy" id="6954"/>
    <lineage>
        <taxon>Eukaryota</taxon>
        <taxon>Metazoa</taxon>
        <taxon>Ecdysozoa</taxon>
        <taxon>Arthropoda</taxon>
        <taxon>Chelicerata</taxon>
        <taxon>Arachnida</taxon>
        <taxon>Acari</taxon>
        <taxon>Acariformes</taxon>
        <taxon>Sarcoptiformes</taxon>
        <taxon>Astigmata</taxon>
        <taxon>Psoroptidia</taxon>
        <taxon>Analgoidea</taxon>
        <taxon>Pyroglyphidae</taxon>
        <taxon>Dermatophagoidinae</taxon>
        <taxon>Dermatophagoides</taxon>
    </lineage>
</organism>
<sequence length="64" mass="7438">MFAKKKLEPPGVGQYNFKKKNDPIFLEMIRYSRCDDDCDEMIDEEFCCTITPCICDCDCCIPDV</sequence>
<comment type="caution">
    <text evidence="1">The sequence shown here is derived from an EMBL/GenBank/DDBJ whole genome shotgun (WGS) entry which is preliminary data.</text>
</comment>
<accession>A0A922IDD6</accession>
<evidence type="ECO:0000313" key="1">
    <source>
        <dbReference type="EMBL" id="KAH9529456.1"/>
    </source>
</evidence>
<dbReference type="EMBL" id="ASGP02000001">
    <property type="protein sequence ID" value="KAH9529456.1"/>
    <property type="molecule type" value="Genomic_DNA"/>
</dbReference>
<keyword evidence="2" id="KW-1185">Reference proteome</keyword>
<dbReference type="AlphaFoldDB" id="A0A922IDD6"/>